<feature type="region of interest" description="Disordered" evidence="2">
    <location>
        <begin position="688"/>
        <end position="719"/>
    </location>
</feature>
<dbReference type="AlphaFoldDB" id="A0A1W0WLX4"/>
<feature type="compositionally biased region" description="Polar residues" evidence="2">
    <location>
        <begin position="37"/>
        <end position="48"/>
    </location>
</feature>
<feature type="compositionally biased region" description="Acidic residues" evidence="2">
    <location>
        <begin position="16"/>
        <end position="31"/>
    </location>
</feature>
<keyword evidence="1" id="KW-0175">Coiled coil</keyword>
<evidence type="ECO:0000313" key="4">
    <source>
        <dbReference type="Proteomes" id="UP000192578"/>
    </source>
</evidence>
<proteinExistence type="predicted"/>
<reference evidence="4" key="1">
    <citation type="submission" date="2017-01" db="EMBL/GenBank/DDBJ databases">
        <title>Comparative genomics of anhydrobiosis in the tardigrade Hypsibius dujardini.</title>
        <authorList>
            <person name="Yoshida Y."/>
            <person name="Koutsovoulos G."/>
            <person name="Laetsch D."/>
            <person name="Stevens L."/>
            <person name="Kumar S."/>
            <person name="Horikawa D."/>
            <person name="Ishino K."/>
            <person name="Komine S."/>
            <person name="Tomita M."/>
            <person name="Blaxter M."/>
            <person name="Arakawa K."/>
        </authorList>
    </citation>
    <scope>NUCLEOTIDE SEQUENCE [LARGE SCALE GENOMIC DNA]</scope>
    <source>
        <strain evidence="4">Z151</strain>
    </source>
</reference>
<feature type="compositionally biased region" description="Basic and acidic residues" evidence="2">
    <location>
        <begin position="74"/>
        <end position="108"/>
    </location>
</feature>
<feature type="region of interest" description="Disordered" evidence="2">
    <location>
        <begin position="209"/>
        <end position="228"/>
    </location>
</feature>
<feature type="region of interest" description="Disordered" evidence="2">
    <location>
        <begin position="314"/>
        <end position="333"/>
    </location>
</feature>
<evidence type="ECO:0000256" key="1">
    <source>
        <dbReference type="SAM" id="Coils"/>
    </source>
</evidence>
<feature type="compositionally biased region" description="Basic and acidic residues" evidence="2">
    <location>
        <begin position="1"/>
        <end position="15"/>
    </location>
</feature>
<organism evidence="3 4">
    <name type="scientific">Hypsibius exemplaris</name>
    <name type="common">Freshwater tardigrade</name>
    <dbReference type="NCBI Taxonomy" id="2072580"/>
    <lineage>
        <taxon>Eukaryota</taxon>
        <taxon>Metazoa</taxon>
        <taxon>Ecdysozoa</taxon>
        <taxon>Tardigrada</taxon>
        <taxon>Eutardigrada</taxon>
        <taxon>Parachela</taxon>
        <taxon>Hypsibioidea</taxon>
        <taxon>Hypsibiidae</taxon>
        <taxon>Hypsibius</taxon>
    </lineage>
</organism>
<feature type="compositionally biased region" description="Polar residues" evidence="2">
    <location>
        <begin position="178"/>
        <end position="197"/>
    </location>
</feature>
<protein>
    <submittedName>
        <fullName evidence="3">Uncharacterized protein</fullName>
    </submittedName>
</protein>
<feature type="compositionally biased region" description="Low complexity" evidence="2">
    <location>
        <begin position="137"/>
        <end position="149"/>
    </location>
</feature>
<comment type="caution">
    <text evidence="3">The sequence shown here is derived from an EMBL/GenBank/DDBJ whole genome shotgun (WGS) entry which is preliminary data.</text>
</comment>
<keyword evidence="4" id="KW-1185">Reference proteome</keyword>
<feature type="coiled-coil region" evidence="1">
    <location>
        <begin position="380"/>
        <end position="435"/>
    </location>
</feature>
<feature type="coiled-coil region" evidence="1">
    <location>
        <begin position="509"/>
        <end position="536"/>
    </location>
</feature>
<dbReference type="Proteomes" id="UP000192578">
    <property type="component" value="Unassembled WGS sequence"/>
</dbReference>
<gene>
    <name evidence="3" type="ORF">BV898_09704</name>
</gene>
<feature type="region of interest" description="Disordered" evidence="2">
    <location>
        <begin position="752"/>
        <end position="775"/>
    </location>
</feature>
<name>A0A1W0WLX4_HYPEX</name>
<evidence type="ECO:0000313" key="3">
    <source>
        <dbReference type="EMBL" id="OQV16220.1"/>
    </source>
</evidence>
<evidence type="ECO:0000256" key="2">
    <source>
        <dbReference type="SAM" id="MobiDB-lite"/>
    </source>
</evidence>
<dbReference type="OrthoDB" id="10620819at2759"/>
<accession>A0A1W0WLX4</accession>
<dbReference type="EMBL" id="MTYJ01000077">
    <property type="protein sequence ID" value="OQV16220.1"/>
    <property type="molecule type" value="Genomic_DNA"/>
</dbReference>
<feature type="compositionally biased region" description="Basic and acidic residues" evidence="2">
    <location>
        <begin position="688"/>
        <end position="697"/>
    </location>
</feature>
<feature type="compositionally biased region" description="Basic and acidic residues" evidence="2">
    <location>
        <begin position="314"/>
        <end position="332"/>
    </location>
</feature>
<feature type="region of interest" description="Disordered" evidence="2">
    <location>
        <begin position="1"/>
        <end position="204"/>
    </location>
</feature>
<sequence length="775" mass="87535">MAKREKIVKQRSRESMDDDDGEDGEDGEDGDREVRFSQATSLQPSSGTIHVKPVPSYREDEEGQGKRYRKKAKVERTKAKAEAGIQKHDAHPVNHGGSEKHDPEKHGEYTPVVPKHSKIKAPVGSLFNEDFAKNPTKKGSSTKAGKTVTDQTHSVGGESFRPKDHRKRGLISDPAEQESGSLTGLRSPTTDTNSTTKKPGMIRRFTDSILQPFSRKDRKHTAGGTSIPDAVGVVKKHQLSPDALHEVGLRLSKETLGENGLATNRGSTGLGMEETFAEEEDDHVDDEEDDDLILDDRHVISFISLLGVDSYPTHREATETDTEQSRIDEQTKKSAGFKATNAAFLDGMNLDSVDVYDESFLRLWDLEAGQEMLTYMMRQTESYRLEMEELDRENANMEANLNFLRRRKQDTFFQIKDLEAQAADAERRHRQLLKLKPRKKKGKSASLSSKETSEILSSMLAQRIELLCQDRDIHRKLGESCEKVQAEQYKTDKALNTATRRFNETYRHFQRALQEIDDTKANLAVVQQELNYLTEEIGLYIFEDEKPPHNVSVAEAFHYLSSQNPDVLPLKSSDPPIRLGLIQDTLKSMKKNGSLQIREVNDARDQVHFHVSRRGDILQDMVRTFMKENELLRIDPQIWQCLQAQRANGALLQEQIDAQDAVSQLLHPKWMENKEGNARLREELDRLKGESAEKPDIAEDGSGGGNPELGYHPPRRPRFKNFTDVEAASQTSRAIFNVDSTEEIWDELSMKDSASWRGGEGGSARSRDISAWTES</sequence>